<dbReference type="InterPro" id="IPR018677">
    <property type="entry name" value="DUF2157"/>
</dbReference>
<dbReference type="OrthoDB" id="4868247at2"/>
<protein>
    <submittedName>
        <fullName evidence="3">DUF2157 domain-containing protein</fullName>
    </submittedName>
</protein>
<feature type="transmembrane region" description="Helical" evidence="1">
    <location>
        <begin position="147"/>
        <end position="169"/>
    </location>
</feature>
<feature type="transmembrane region" description="Helical" evidence="1">
    <location>
        <begin position="559"/>
        <end position="578"/>
    </location>
</feature>
<feature type="transmembrane region" description="Helical" evidence="1">
    <location>
        <begin position="353"/>
        <end position="386"/>
    </location>
</feature>
<proteinExistence type="predicted"/>
<dbReference type="AlphaFoldDB" id="A0A4S3PNP4"/>
<keyword evidence="1" id="KW-0812">Transmembrane</keyword>
<dbReference type="STRING" id="1033734.GCA_000285535_01396"/>
<feature type="transmembrane region" description="Helical" evidence="1">
    <location>
        <begin position="255"/>
        <end position="276"/>
    </location>
</feature>
<dbReference type="Proteomes" id="UP000306477">
    <property type="component" value="Unassembled WGS sequence"/>
</dbReference>
<feature type="domain" description="DUF2157" evidence="2">
    <location>
        <begin position="11"/>
        <end position="115"/>
    </location>
</feature>
<evidence type="ECO:0000259" key="2">
    <source>
        <dbReference type="Pfam" id="PF09925"/>
    </source>
</evidence>
<sequence length="714" mass="81220">MKKLIPFGYFASIVLILSGVLYFFAANWPEFTRFEKVALAVAAIALFYLLSALSSKLLSHQVFLGKWLLVAGAISFGLCVALIGQIYNSHADSYVLFLIWLIPVFLLAICTRYAPLSILSFVLFHLAYWFYMNPSSYFIARTDFQEWLIYLIIAVINLILFLLTFTRFLTNHSIRYLSYTMTHAMLIGMSIFELYEPYSGWTNVLYLVFAFISYFYLVTKRIDKYISIILFTMVSIYVCTKIIEIPFLFGDAIGYLGLQIIGSIASIALIIGGVLLARHLSTKHTETPVSQAVKGILIVIVTLIGSFMFSISFGGVLFLIFSSYYPTVILSLLFISVGLFVKKLGPYAQNTLLFIGFFSGLLEAFFLSTPITIFFLIVSVVVTIVMKDGIIRFLSYTTIIGCSLNLFLDTWGQWVHLEFVLLGFALLNAIIYYVVYVVRSDSNLKRISSFYTLLFFYSLTFLDNLIWQEILYSLVFFIITTTLVLFYSRNDDVFMFRMTLVFWIALFISTYYDLVWSLVHKSLSLLIIGLTFFVITQLFDRRSGVKVIANEIVFTKKQWVLIGLILLLQIGFVGYQIGSNESLLKNGKEITLELAPVDPRSMLQGDYVTLRYEIAEVPELTNVHSGNRVYILAKKDKNGVYQREKVLTSIDPKEYQLAEDEVLIAGKYNGYDGVILGIESYFVKEGTGLDLQRDAKHAKVKVAKNGNAIVETIY</sequence>
<feature type="transmembrane region" description="Helical" evidence="1">
    <location>
        <begin position="116"/>
        <end position="132"/>
    </location>
</feature>
<keyword evidence="1" id="KW-0472">Membrane</keyword>
<comment type="caution">
    <text evidence="3">The sequence shown here is derived from an EMBL/GenBank/DDBJ whole genome shotgun (WGS) entry which is preliminary data.</text>
</comment>
<feature type="transmembrane region" description="Helical" evidence="1">
    <location>
        <begin position="518"/>
        <end position="539"/>
    </location>
</feature>
<feature type="transmembrane region" description="Helical" evidence="1">
    <location>
        <begin position="324"/>
        <end position="341"/>
    </location>
</feature>
<feature type="transmembrane region" description="Helical" evidence="1">
    <location>
        <begin position="470"/>
        <end position="487"/>
    </location>
</feature>
<feature type="transmembrane region" description="Helical" evidence="1">
    <location>
        <begin position="176"/>
        <end position="195"/>
    </location>
</feature>
<evidence type="ECO:0000256" key="1">
    <source>
        <dbReference type="SAM" id="Phobius"/>
    </source>
</evidence>
<evidence type="ECO:0000313" key="3">
    <source>
        <dbReference type="EMBL" id="THE11068.1"/>
    </source>
</evidence>
<dbReference type="InterPro" id="IPR025833">
    <property type="entry name" value="GDYXXLXY"/>
</dbReference>
<keyword evidence="4" id="KW-1185">Reference proteome</keyword>
<accession>A0A4S3PNP4</accession>
<feature type="transmembrane region" description="Helical" evidence="1">
    <location>
        <begin position="93"/>
        <end position="109"/>
    </location>
</feature>
<feature type="transmembrane region" description="Helical" evidence="1">
    <location>
        <begin position="296"/>
        <end position="318"/>
    </location>
</feature>
<dbReference type="Pfam" id="PF09925">
    <property type="entry name" value="DUF2157"/>
    <property type="match status" value="1"/>
</dbReference>
<dbReference type="Pfam" id="PF14345">
    <property type="entry name" value="GDYXXLXY"/>
    <property type="match status" value="1"/>
</dbReference>
<dbReference type="RefSeq" id="WP_136380626.1">
    <property type="nucleotide sequence ID" value="NZ_SLUB01000034.1"/>
</dbReference>
<reference evidence="3 4" key="1">
    <citation type="journal article" date="2019" name="Indoor Air">
        <title>Impacts of indoor surface finishes on bacterial viability.</title>
        <authorList>
            <person name="Hu J."/>
            <person name="Maamar S.B."/>
            <person name="Glawe A.J."/>
            <person name="Gottel N."/>
            <person name="Gilbert J.A."/>
            <person name="Hartmann E.M."/>
        </authorList>
    </citation>
    <scope>NUCLEOTIDE SEQUENCE [LARGE SCALE GENOMIC DNA]</scope>
    <source>
        <strain evidence="3 4">AF060A6</strain>
    </source>
</reference>
<name>A0A4S3PNP4_9BACI</name>
<feature type="transmembrane region" description="Helical" evidence="1">
    <location>
        <begin position="414"/>
        <end position="435"/>
    </location>
</feature>
<feature type="transmembrane region" description="Helical" evidence="1">
    <location>
        <begin position="494"/>
        <end position="512"/>
    </location>
</feature>
<keyword evidence="1" id="KW-1133">Transmembrane helix</keyword>
<feature type="transmembrane region" description="Helical" evidence="1">
    <location>
        <begin position="201"/>
        <end position="218"/>
    </location>
</feature>
<feature type="transmembrane region" description="Helical" evidence="1">
    <location>
        <begin position="225"/>
        <end position="249"/>
    </location>
</feature>
<feature type="transmembrane region" description="Helical" evidence="1">
    <location>
        <begin position="7"/>
        <end position="25"/>
    </location>
</feature>
<evidence type="ECO:0000313" key="4">
    <source>
        <dbReference type="Proteomes" id="UP000306477"/>
    </source>
</evidence>
<feature type="transmembrane region" description="Helical" evidence="1">
    <location>
        <begin position="67"/>
        <end position="87"/>
    </location>
</feature>
<gene>
    <name evidence="3" type="ORF">E1I69_16270</name>
</gene>
<feature type="transmembrane region" description="Helical" evidence="1">
    <location>
        <begin position="37"/>
        <end position="55"/>
    </location>
</feature>
<dbReference type="EMBL" id="SLUB01000034">
    <property type="protein sequence ID" value="THE11068.1"/>
    <property type="molecule type" value="Genomic_DNA"/>
</dbReference>
<organism evidence="3 4">
    <name type="scientific">Bacillus timonensis</name>
    <dbReference type="NCBI Taxonomy" id="1033734"/>
    <lineage>
        <taxon>Bacteria</taxon>
        <taxon>Bacillati</taxon>
        <taxon>Bacillota</taxon>
        <taxon>Bacilli</taxon>
        <taxon>Bacillales</taxon>
        <taxon>Bacillaceae</taxon>
        <taxon>Bacillus</taxon>
    </lineage>
</organism>